<feature type="domain" description="HTH cro/C1-type" evidence="2">
    <location>
        <begin position="8"/>
        <end position="62"/>
    </location>
</feature>
<dbReference type="GO" id="GO:0003677">
    <property type="term" value="F:DNA binding"/>
    <property type="evidence" value="ECO:0007669"/>
    <property type="project" value="UniProtKB-KW"/>
</dbReference>
<protein>
    <submittedName>
        <fullName evidence="3">Repressor protein</fullName>
    </submittedName>
</protein>
<dbReference type="CDD" id="cd00093">
    <property type="entry name" value="HTH_XRE"/>
    <property type="match status" value="1"/>
</dbReference>
<reference evidence="3" key="1">
    <citation type="journal article" date="2021" name="Proc. Natl. Acad. Sci. U.S.A.">
        <title>A Catalog of Tens of Thousands of Viruses from Human Metagenomes Reveals Hidden Associations with Chronic Diseases.</title>
        <authorList>
            <person name="Tisza M.J."/>
            <person name="Buck C.B."/>
        </authorList>
    </citation>
    <scope>NUCLEOTIDE SEQUENCE</scope>
    <source>
        <strain evidence="3">CtyDR6</strain>
    </source>
</reference>
<evidence type="ECO:0000259" key="2">
    <source>
        <dbReference type="PROSITE" id="PS50943"/>
    </source>
</evidence>
<dbReference type="InterPro" id="IPR001387">
    <property type="entry name" value="Cro/C1-type_HTH"/>
</dbReference>
<dbReference type="PANTHER" id="PTHR46558:SF11">
    <property type="entry name" value="HTH-TYPE TRANSCRIPTIONAL REGULATOR XRE"/>
    <property type="match status" value="1"/>
</dbReference>
<dbReference type="PANTHER" id="PTHR46558">
    <property type="entry name" value="TRACRIPTIONAL REGULATORY PROTEIN-RELATED-RELATED"/>
    <property type="match status" value="1"/>
</dbReference>
<name>A0A8S5QKW6_9CAUD</name>
<dbReference type="SUPFAM" id="SSF47413">
    <property type="entry name" value="lambda repressor-like DNA-binding domains"/>
    <property type="match status" value="1"/>
</dbReference>
<dbReference type="SMART" id="SM00530">
    <property type="entry name" value="HTH_XRE"/>
    <property type="match status" value="1"/>
</dbReference>
<proteinExistence type="predicted"/>
<evidence type="ECO:0000313" key="3">
    <source>
        <dbReference type="EMBL" id="DAE19429.1"/>
    </source>
</evidence>
<evidence type="ECO:0000256" key="1">
    <source>
        <dbReference type="ARBA" id="ARBA00023125"/>
    </source>
</evidence>
<dbReference type="Pfam" id="PF01381">
    <property type="entry name" value="HTH_3"/>
    <property type="match status" value="1"/>
</dbReference>
<dbReference type="InterPro" id="IPR010982">
    <property type="entry name" value="Lambda_DNA-bd_dom_sf"/>
</dbReference>
<dbReference type="PROSITE" id="PS50943">
    <property type="entry name" value="HTH_CROC1"/>
    <property type="match status" value="1"/>
</dbReference>
<keyword evidence="1" id="KW-0238">DNA-binding</keyword>
<sequence length="79" mass="9152">MSAFPERLKRLRERKRIKQYVLSELCGLHRDAVRRYEAGEATPTTDALESIADKFGVSVDYLLGRTDNPMTVDDYLKKF</sequence>
<organism evidence="3">
    <name type="scientific">Podoviridae sp. ctyDR6</name>
    <dbReference type="NCBI Taxonomy" id="2825288"/>
    <lineage>
        <taxon>Viruses</taxon>
        <taxon>Duplodnaviria</taxon>
        <taxon>Heunggongvirae</taxon>
        <taxon>Uroviricota</taxon>
        <taxon>Caudoviricetes</taxon>
    </lineage>
</organism>
<accession>A0A8S5QKW6</accession>
<dbReference type="Gene3D" id="1.10.260.40">
    <property type="entry name" value="lambda repressor-like DNA-binding domains"/>
    <property type="match status" value="1"/>
</dbReference>
<dbReference type="EMBL" id="BK015675">
    <property type="protein sequence ID" value="DAE19429.1"/>
    <property type="molecule type" value="Genomic_DNA"/>
</dbReference>